<comment type="caution">
    <text evidence="4">The sequence shown here is derived from an EMBL/GenBank/DDBJ whole genome shotgun (WGS) entry which is preliminary data.</text>
</comment>
<dbReference type="EMBL" id="BAABME010008139">
    <property type="protein sequence ID" value="GAA0172465.1"/>
    <property type="molecule type" value="Genomic_DNA"/>
</dbReference>
<proteinExistence type="predicted"/>
<dbReference type="PROSITE" id="PS50089">
    <property type="entry name" value="ZF_RING_2"/>
    <property type="match status" value="1"/>
</dbReference>
<dbReference type="AlphaFoldDB" id="A0AAV3R826"/>
<accession>A0AAV3R826</accession>
<dbReference type="InterPro" id="IPR045899">
    <property type="entry name" value="ATL71-like"/>
</dbReference>
<sequence length="156" mass="17954">MICLLYTQSRLISTITIILYTCVWIPYIQIKQAIFKMLLAFIIFCSPSSSNHHEQEKGHSQESSMFDVNLPAIRFEDLMMIFPIVSDDDQSNSKNQGVGGEEPCCSICLADFKKEDVVSHLPRCKHVFHLDCIQRWLDRNQFTCPLCRSSLLHACH</sequence>
<name>A0AAV3R826_LITER</name>
<keyword evidence="1" id="KW-0479">Metal-binding</keyword>
<dbReference type="PANTHER" id="PTHR46719">
    <property type="entry name" value="TRANSCRIPTION FACTOR C2H2 FAMILY-RELATED"/>
    <property type="match status" value="1"/>
</dbReference>
<keyword evidence="1" id="KW-0863">Zinc-finger</keyword>
<keyword evidence="1" id="KW-0862">Zinc</keyword>
<dbReference type="InterPro" id="IPR013083">
    <property type="entry name" value="Znf_RING/FYVE/PHD"/>
</dbReference>
<evidence type="ECO:0000313" key="5">
    <source>
        <dbReference type="Proteomes" id="UP001454036"/>
    </source>
</evidence>
<feature type="domain" description="RING-type" evidence="3">
    <location>
        <begin position="105"/>
        <end position="148"/>
    </location>
</feature>
<evidence type="ECO:0000259" key="3">
    <source>
        <dbReference type="PROSITE" id="PS50089"/>
    </source>
</evidence>
<protein>
    <recommendedName>
        <fullName evidence="3">RING-type domain-containing protein</fullName>
    </recommendedName>
</protein>
<evidence type="ECO:0000256" key="2">
    <source>
        <dbReference type="SAM" id="Phobius"/>
    </source>
</evidence>
<dbReference type="SUPFAM" id="SSF57850">
    <property type="entry name" value="RING/U-box"/>
    <property type="match status" value="1"/>
</dbReference>
<keyword evidence="2" id="KW-1133">Transmembrane helix</keyword>
<keyword evidence="2" id="KW-0472">Membrane</keyword>
<reference evidence="4 5" key="1">
    <citation type="submission" date="2024-01" db="EMBL/GenBank/DDBJ databases">
        <title>The complete chloroplast genome sequence of Lithospermum erythrorhizon: insights into the phylogenetic relationship among Boraginaceae species and the maternal lineages of purple gromwells.</title>
        <authorList>
            <person name="Okada T."/>
            <person name="Watanabe K."/>
        </authorList>
    </citation>
    <scope>NUCLEOTIDE SEQUENCE [LARGE SCALE GENOMIC DNA]</scope>
</reference>
<evidence type="ECO:0000256" key="1">
    <source>
        <dbReference type="PROSITE-ProRule" id="PRU00175"/>
    </source>
</evidence>
<evidence type="ECO:0000313" key="4">
    <source>
        <dbReference type="EMBL" id="GAA0172465.1"/>
    </source>
</evidence>
<keyword evidence="5" id="KW-1185">Reference proteome</keyword>
<dbReference type="InterPro" id="IPR001841">
    <property type="entry name" value="Znf_RING"/>
</dbReference>
<dbReference type="PANTHER" id="PTHR46719:SF7">
    <property type="entry name" value="RING-H2 FINGER PROTEIN ATL71-RELATED"/>
    <property type="match status" value="1"/>
</dbReference>
<gene>
    <name evidence="4" type="ORF">LIER_26288</name>
</gene>
<dbReference type="SMART" id="SM00184">
    <property type="entry name" value="RING"/>
    <property type="match status" value="1"/>
</dbReference>
<dbReference type="Pfam" id="PF13639">
    <property type="entry name" value="zf-RING_2"/>
    <property type="match status" value="1"/>
</dbReference>
<feature type="transmembrane region" description="Helical" evidence="2">
    <location>
        <begin position="12"/>
        <end position="30"/>
    </location>
</feature>
<dbReference type="Proteomes" id="UP001454036">
    <property type="component" value="Unassembled WGS sequence"/>
</dbReference>
<organism evidence="4 5">
    <name type="scientific">Lithospermum erythrorhizon</name>
    <name type="common">Purple gromwell</name>
    <name type="synonym">Lithospermum officinale var. erythrorhizon</name>
    <dbReference type="NCBI Taxonomy" id="34254"/>
    <lineage>
        <taxon>Eukaryota</taxon>
        <taxon>Viridiplantae</taxon>
        <taxon>Streptophyta</taxon>
        <taxon>Embryophyta</taxon>
        <taxon>Tracheophyta</taxon>
        <taxon>Spermatophyta</taxon>
        <taxon>Magnoliopsida</taxon>
        <taxon>eudicotyledons</taxon>
        <taxon>Gunneridae</taxon>
        <taxon>Pentapetalae</taxon>
        <taxon>asterids</taxon>
        <taxon>lamiids</taxon>
        <taxon>Boraginales</taxon>
        <taxon>Boraginaceae</taxon>
        <taxon>Boraginoideae</taxon>
        <taxon>Lithospermeae</taxon>
        <taxon>Lithospermum</taxon>
    </lineage>
</organism>
<dbReference type="GO" id="GO:0008270">
    <property type="term" value="F:zinc ion binding"/>
    <property type="evidence" value="ECO:0007669"/>
    <property type="project" value="UniProtKB-KW"/>
</dbReference>
<dbReference type="Gene3D" id="3.30.40.10">
    <property type="entry name" value="Zinc/RING finger domain, C3HC4 (zinc finger)"/>
    <property type="match status" value="1"/>
</dbReference>
<keyword evidence="2" id="KW-0812">Transmembrane</keyword>